<reference evidence="6" key="1">
    <citation type="journal article" date="2019" name="Int. J. Syst. Evol. Microbiol.">
        <title>The Global Catalogue of Microorganisms (GCM) 10K type strain sequencing project: providing services to taxonomists for standard genome sequencing and annotation.</title>
        <authorList>
            <consortium name="The Broad Institute Genomics Platform"/>
            <consortium name="The Broad Institute Genome Sequencing Center for Infectious Disease"/>
            <person name="Wu L."/>
            <person name="Ma J."/>
        </authorList>
    </citation>
    <scope>NUCLEOTIDE SEQUENCE [LARGE SCALE GENOMIC DNA]</scope>
    <source>
        <strain evidence="6">JCM 19134</strain>
    </source>
</reference>
<keyword evidence="6" id="KW-1185">Reference proteome</keyword>
<dbReference type="CDD" id="cd01392">
    <property type="entry name" value="HTH_LacI"/>
    <property type="match status" value="1"/>
</dbReference>
<dbReference type="InterPro" id="IPR000843">
    <property type="entry name" value="HTH_LacI"/>
</dbReference>
<evidence type="ECO:0000313" key="5">
    <source>
        <dbReference type="EMBL" id="GAA4944959.1"/>
    </source>
</evidence>
<dbReference type="EMBL" id="BAABLX010000024">
    <property type="protein sequence ID" value="GAA4944959.1"/>
    <property type="molecule type" value="Genomic_DNA"/>
</dbReference>
<evidence type="ECO:0000259" key="4">
    <source>
        <dbReference type="PROSITE" id="PS50932"/>
    </source>
</evidence>
<dbReference type="SUPFAM" id="SSF47413">
    <property type="entry name" value="lambda repressor-like DNA-binding domains"/>
    <property type="match status" value="1"/>
</dbReference>
<dbReference type="CDD" id="cd06284">
    <property type="entry name" value="PBP1_LacI-like"/>
    <property type="match status" value="1"/>
</dbReference>
<dbReference type="InterPro" id="IPR046335">
    <property type="entry name" value="LacI/GalR-like_sensor"/>
</dbReference>
<sequence>MANIKDIAELAGVSIATVSRTLREPHKVKPATSKKVNEAIEKLSYKTNLVASSLRKQKADAVIVAVPDLHNSFVAGLVQGVENVARENGIKVMLGVTEGKQELLDRHYEMVAGKQADGMIVLDVNTPSAIINNTSGKPLPIVLTCEYEAILLCPRVRFDNIEVAAEAVSYLVSLDHKNVAYISGSRTLRMSRDRQSGFRLGLRRAGLTVNENIIAGGDYRIETGVEATQALIESGEKFTAIVCESDEIALGAIHTLAEAGLQVPEDISVLGMDNIRFAQYGNPPLTTIALKSSQVGEQAMRLLLDYYLDAEAANREIILPHQLIERKSTAQLLSGK</sequence>
<evidence type="ECO:0000256" key="2">
    <source>
        <dbReference type="ARBA" id="ARBA00023125"/>
    </source>
</evidence>
<dbReference type="RefSeq" id="WP_345422510.1">
    <property type="nucleotide sequence ID" value="NZ_AP031496.1"/>
</dbReference>
<dbReference type="PANTHER" id="PTHR30146">
    <property type="entry name" value="LACI-RELATED TRANSCRIPTIONAL REPRESSOR"/>
    <property type="match status" value="1"/>
</dbReference>
<dbReference type="Pfam" id="PF00356">
    <property type="entry name" value="LacI"/>
    <property type="match status" value="1"/>
</dbReference>
<gene>
    <name evidence="5" type="primary">cytR_1</name>
    <name evidence="5" type="ORF">GCM10025791_25100</name>
</gene>
<evidence type="ECO:0000256" key="1">
    <source>
        <dbReference type="ARBA" id="ARBA00023015"/>
    </source>
</evidence>
<keyword evidence="1" id="KW-0805">Transcription regulation</keyword>
<feature type="domain" description="HTH lacI-type" evidence="4">
    <location>
        <begin position="2"/>
        <end position="56"/>
    </location>
</feature>
<dbReference type="SUPFAM" id="SSF53822">
    <property type="entry name" value="Periplasmic binding protein-like I"/>
    <property type="match status" value="1"/>
</dbReference>
<dbReference type="AlphaFoldDB" id="A0AAV3U3D9"/>
<accession>A0AAV3U3D9</accession>
<dbReference type="InterPro" id="IPR028082">
    <property type="entry name" value="Peripla_BP_I"/>
</dbReference>
<dbReference type="Gene3D" id="3.40.50.2300">
    <property type="match status" value="2"/>
</dbReference>
<proteinExistence type="predicted"/>
<dbReference type="GO" id="GO:0003700">
    <property type="term" value="F:DNA-binding transcription factor activity"/>
    <property type="evidence" value="ECO:0007669"/>
    <property type="project" value="TreeGrafter"/>
</dbReference>
<dbReference type="Pfam" id="PF13377">
    <property type="entry name" value="Peripla_BP_3"/>
    <property type="match status" value="1"/>
</dbReference>
<dbReference type="PANTHER" id="PTHR30146:SF109">
    <property type="entry name" value="HTH-TYPE TRANSCRIPTIONAL REGULATOR GALS"/>
    <property type="match status" value="1"/>
</dbReference>
<evidence type="ECO:0000256" key="3">
    <source>
        <dbReference type="ARBA" id="ARBA00023163"/>
    </source>
</evidence>
<organism evidence="5 6">
    <name type="scientific">Halioxenophilus aromaticivorans</name>
    <dbReference type="NCBI Taxonomy" id="1306992"/>
    <lineage>
        <taxon>Bacteria</taxon>
        <taxon>Pseudomonadati</taxon>
        <taxon>Pseudomonadota</taxon>
        <taxon>Gammaproteobacteria</taxon>
        <taxon>Alteromonadales</taxon>
        <taxon>Alteromonadaceae</taxon>
        <taxon>Halioxenophilus</taxon>
    </lineage>
</organism>
<dbReference type="SMART" id="SM00354">
    <property type="entry name" value="HTH_LACI"/>
    <property type="match status" value="1"/>
</dbReference>
<dbReference type="Proteomes" id="UP001409585">
    <property type="component" value="Unassembled WGS sequence"/>
</dbReference>
<dbReference type="InterPro" id="IPR010982">
    <property type="entry name" value="Lambda_DNA-bd_dom_sf"/>
</dbReference>
<protein>
    <submittedName>
        <fullName evidence="5">DNA-binding transcriptional regulator CytR</fullName>
    </submittedName>
</protein>
<dbReference type="GO" id="GO:0000976">
    <property type="term" value="F:transcription cis-regulatory region binding"/>
    <property type="evidence" value="ECO:0007669"/>
    <property type="project" value="TreeGrafter"/>
</dbReference>
<evidence type="ECO:0000313" key="6">
    <source>
        <dbReference type="Proteomes" id="UP001409585"/>
    </source>
</evidence>
<keyword evidence="3" id="KW-0804">Transcription</keyword>
<keyword evidence="2 5" id="KW-0238">DNA-binding</keyword>
<comment type="caution">
    <text evidence="5">The sequence shown here is derived from an EMBL/GenBank/DDBJ whole genome shotgun (WGS) entry which is preliminary data.</text>
</comment>
<name>A0AAV3U3D9_9ALTE</name>
<dbReference type="Gene3D" id="1.10.260.40">
    <property type="entry name" value="lambda repressor-like DNA-binding domains"/>
    <property type="match status" value="1"/>
</dbReference>
<dbReference type="PROSITE" id="PS50932">
    <property type="entry name" value="HTH_LACI_2"/>
    <property type="match status" value="1"/>
</dbReference>